<dbReference type="CDD" id="cd08297">
    <property type="entry name" value="CAD3"/>
    <property type="match status" value="1"/>
</dbReference>
<dbReference type="InterPro" id="IPR011032">
    <property type="entry name" value="GroES-like_sf"/>
</dbReference>
<dbReference type="InterPro" id="IPR013149">
    <property type="entry name" value="ADH-like_C"/>
</dbReference>
<evidence type="ECO:0000259" key="8">
    <source>
        <dbReference type="SMART" id="SM00829"/>
    </source>
</evidence>
<comment type="similarity">
    <text evidence="2 7">Belongs to the zinc-containing alcohol dehydrogenase family.</text>
</comment>
<dbReference type="InterPro" id="IPR002328">
    <property type="entry name" value="ADH_Zn_CS"/>
</dbReference>
<dbReference type="Pfam" id="PF00107">
    <property type="entry name" value="ADH_zinc_N"/>
    <property type="match status" value="1"/>
</dbReference>
<keyword evidence="4 7" id="KW-0479">Metal-binding</keyword>
<dbReference type="GO" id="GO:0004022">
    <property type="term" value="F:alcohol dehydrogenase (NAD+) activity"/>
    <property type="evidence" value="ECO:0007669"/>
    <property type="project" value="UniProtKB-EC"/>
</dbReference>
<dbReference type="EC" id="1.1.1.1" evidence="3"/>
<dbReference type="SMART" id="SM00829">
    <property type="entry name" value="PKS_ER"/>
    <property type="match status" value="1"/>
</dbReference>
<dbReference type="EMBL" id="JACXAC010000003">
    <property type="protein sequence ID" value="MBD2722327.1"/>
    <property type="molecule type" value="Genomic_DNA"/>
</dbReference>
<dbReference type="InterPro" id="IPR036291">
    <property type="entry name" value="NAD(P)-bd_dom_sf"/>
</dbReference>
<organism evidence="9 10">
    <name type="scientific">Hymenobacter armeniacus</name>
    <dbReference type="NCBI Taxonomy" id="2771358"/>
    <lineage>
        <taxon>Bacteria</taxon>
        <taxon>Pseudomonadati</taxon>
        <taxon>Bacteroidota</taxon>
        <taxon>Cytophagia</taxon>
        <taxon>Cytophagales</taxon>
        <taxon>Hymenobacteraceae</taxon>
        <taxon>Hymenobacter</taxon>
    </lineage>
</organism>
<keyword evidence="6 9" id="KW-0560">Oxidoreductase</keyword>
<proteinExistence type="inferred from homology"/>
<evidence type="ECO:0000256" key="5">
    <source>
        <dbReference type="ARBA" id="ARBA00022833"/>
    </source>
</evidence>
<comment type="cofactor">
    <cofactor evidence="1 7">
        <name>Zn(2+)</name>
        <dbReference type="ChEBI" id="CHEBI:29105"/>
    </cofactor>
</comment>
<evidence type="ECO:0000313" key="9">
    <source>
        <dbReference type="EMBL" id="MBD2722327.1"/>
    </source>
</evidence>
<dbReference type="SUPFAM" id="SSF50129">
    <property type="entry name" value="GroES-like"/>
    <property type="match status" value="1"/>
</dbReference>
<evidence type="ECO:0000256" key="7">
    <source>
        <dbReference type="RuleBase" id="RU361277"/>
    </source>
</evidence>
<comment type="caution">
    <text evidence="9">The sequence shown here is derived from an EMBL/GenBank/DDBJ whole genome shotgun (WGS) entry which is preliminary data.</text>
</comment>
<feature type="domain" description="Enoyl reductase (ER)" evidence="8">
    <location>
        <begin position="15"/>
        <end position="339"/>
    </location>
</feature>
<dbReference type="PROSITE" id="PS00059">
    <property type="entry name" value="ADH_ZINC"/>
    <property type="match status" value="1"/>
</dbReference>
<dbReference type="NCBIfam" id="NF006940">
    <property type="entry name" value="PRK09422.1"/>
    <property type="match status" value="1"/>
</dbReference>
<keyword evidence="10" id="KW-1185">Reference proteome</keyword>
<accession>A0ABR8JUX8</accession>
<gene>
    <name evidence="9" type="primary">adhP</name>
    <name evidence="9" type="ORF">IC234_09325</name>
</gene>
<dbReference type="InterPro" id="IPR013154">
    <property type="entry name" value="ADH-like_N"/>
</dbReference>
<sequence>MIPNTMKAAVCHVYGQPLRIEQVPVPAVPAGRILVKVAACGVCHTDLHAINGDWPVKAPLPLIPGHEGVGTVVAVGQGVEHVRPGHRVGVPWLHTACGHCEYCLTGWETLCPQQQNTGYAVPGSYAEYVLADPNYVGLLPDNLSFQEAAPILCAGVTVYKGLKETEVKPGQWVVISGVGGLGHLAVQYARAMGMRVAAVDVQAEKLRLAQSVGAEIAINAAEEDAVAAVQQRMGGAHGVLITAPSQPAFAQGVGMLRRGGTLALVGLPPGEFPLNIFEVVLTRKTVRGSIVGTRQDLTESLAFAANGQVKVHYRCEPLENINEVLDAMKAGTIQGRVVLDLALPAPAAKAAQAARNPQPEAAPV</sequence>
<dbReference type="Gene3D" id="3.40.50.720">
    <property type="entry name" value="NAD(P)-binding Rossmann-like Domain"/>
    <property type="match status" value="1"/>
</dbReference>
<reference evidence="9 10" key="1">
    <citation type="submission" date="2020-09" db="EMBL/GenBank/DDBJ databases">
        <authorList>
            <person name="Kim M.K."/>
        </authorList>
    </citation>
    <scope>NUCLEOTIDE SEQUENCE [LARGE SCALE GENOMIC DNA]</scope>
    <source>
        <strain evidence="9 10">BT189</strain>
    </source>
</reference>
<evidence type="ECO:0000313" key="10">
    <source>
        <dbReference type="Proteomes" id="UP000606003"/>
    </source>
</evidence>
<keyword evidence="5 7" id="KW-0862">Zinc</keyword>
<evidence type="ECO:0000256" key="4">
    <source>
        <dbReference type="ARBA" id="ARBA00022723"/>
    </source>
</evidence>
<evidence type="ECO:0000256" key="6">
    <source>
        <dbReference type="ARBA" id="ARBA00023002"/>
    </source>
</evidence>
<dbReference type="SUPFAM" id="SSF51735">
    <property type="entry name" value="NAD(P)-binding Rossmann-fold domains"/>
    <property type="match status" value="1"/>
</dbReference>
<dbReference type="Proteomes" id="UP000606003">
    <property type="component" value="Unassembled WGS sequence"/>
</dbReference>
<dbReference type="Pfam" id="PF08240">
    <property type="entry name" value="ADH_N"/>
    <property type="match status" value="1"/>
</dbReference>
<dbReference type="InterPro" id="IPR020843">
    <property type="entry name" value="ER"/>
</dbReference>
<dbReference type="RefSeq" id="WP_190923779.1">
    <property type="nucleotide sequence ID" value="NZ_JACXAC010000003.1"/>
</dbReference>
<protein>
    <recommendedName>
        <fullName evidence="3">alcohol dehydrogenase</fullName>
        <ecNumber evidence="3">1.1.1.1</ecNumber>
    </recommendedName>
</protein>
<dbReference type="PANTHER" id="PTHR42940">
    <property type="entry name" value="ALCOHOL DEHYDROGENASE 1-RELATED"/>
    <property type="match status" value="1"/>
</dbReference>
<dbReference type="PANTHER" id="PTHR42940:SF8">
    <property type="entry name" value="VACUOLAR PROTEIN SORTING-ASSOCIATED PROTEIN 11"/>
    <property type="match status" value="1"/>
</dbReference>
<evidence type="ECO:0000256" key="2">
    <source>
        <dbReference type="ARBA" id="ARBA00008072"/>
    </source>
</evidence>
<evidence type="ECO:0000256" key="3">
    <source>
        <dbReference type="ARBA" id="ARBA00013190"/>
    </source>
</evidence>
<dbReference type="Gene3D" id="3.90.180.10">
    <property type="entry name" value="Medium-chain alcohol dehydrogenases, catalytic domain"/>
    <property type="match status" value="1"/>
</dbReference>
<name>A0ABR8JUX8_9BACT</name>
<evidence type="ECO:0000256" key="1">
    <source>
        <dbReference type="ARBA" id="ARBA00001947"/>
    </source>
</evidence>